<name>A0A9P0F546_BEMTA</name>
<proteinExistence type="predicted"/>
<organism evidence="1 2">
    <name type="scientific">Bemisia tabaci</name>
    <name type="common">Sweetpotato whitefly</name>
    <name type="synonym">Aleurodes tabaci</name>
    <dbReference type="NCBI Taxonomy" id="7038"/>
    <lineage>
        <taxon>Eukaryota</taxon>
        <taxon>Metazoa</taxon>
        <taxon>Ecdysozoa</taxon>
        <taxon>Arthropoda</taxon>
        <taxon>Hexapoda</taxon>
        <taxon>Insecta</taxon>
        <taxon>Pterygota</taxon>
        <taxon>Neoptera</taxon>
        <taxon>Paraneoptera</taxon>
        <taxon>Hemiptera</taxon>
        <taxon>Sternorrhyncha</taxon>
        <taxon>Aleyrodoidea</taxon>
        <taxon>Aleyrodidae</taxon>
        <taxon>Aleyrodinae</taxon>
        <taxon>Bemisia</taxon>
    </lineage>
</organism>
<sequence>MSVIYRTRTPCTVSSETIANWYAYCREMCVIALDADYEDEGLIGCDGHLVEVDEMKLGRRKFHRGRIVEGSWIFGMIDRDTKAFRLEICPDNKRDKYTLMRMIMKHVEPGVVCCNKNKICQEARRRVASS</sequence>
<dbReference type="PANTHER" id="PTHR47163">
    <property type="entry name" value="DDE_TNP_IS1595 DOMAIN-CONTAINING PROTEIN"/>
    <property type="match status" value="1"/>
</dbReference>
<evidence type="ECO:0000313" key="1">
    <source>
        <dbReference type="EMBL" id="CAH0388478.1"/>
    </source>
</evidence>
<dbReference type="AlphaFoldDB" id="A0A9P0F546"/>
<reference evidence="1" key="1">
    <citation type="submission" date="2021-12" db="EMBL/GenBank/DDBJ databases">
        <authorList>
            <person name="King R."/>
        </authorList>
    </citation>
    <scope>NUCLEOTIDE SEQUENCE</scope>
</reference>
<dbReference type="Proteomes" id="UP001152759">
    <property type="component" value="Chromosome 4"/>
</dbReference>
<dbReference type="PANTHER" id="PTHR47163:SF2">
    <property type="entry name" value="SI:DKEY-17M8.2"/>
    <property type="match status" value="1"/>
</dbReference>
<protein>
    <recommendedName>
        <fullName evidence="3">Transposase</fullName>
    </recommendedName>
</protein>
<evidence type="ECO:0000313" key="2">
    <source>
        <dbReference type="Proteomes" id="UP001152759"/>
    </source>
</evidence>
<dbReference type="EMBL" id="OU963865">
    <property type="protein sequence ID" value="CAH0388478.1"/>
    <property type="molecule type" value="Genomic_DNA"/>
</dbReference>
<evidence type="ECO:0008006" key="3">
    <source>
        <dbReference type="Google" id="ProtNLM"/>
    </source>
</evidence>
<gene>
    <name evidence="1" type="ORF">BEMITA_LOCUS7390</name>
</gene>
<keyword evidence="2" id="KW-1185">Reference proteome</keyword>
<dbReference type="InterPro" id="IPR053164">
    <property type="entry name" value="IS1016-like_transposase"/>
</dbReference>
<accession>A0A9P0F546</accession>